<evidence type="ECO:0000256" key="1">
    <source>
        <dbReference type="SAM" id="MobiDB-lite"/>
    </source>
</evidence>
<dbReference type="AlphaFoldDB" id="A0A5B7KBK4"/>
<dbReference type="EMBL" id="VSRR010139944">
    <property type="protein sequence ID" value="MPD04226.1"/>
    <property type="molecule type" value="Genomic_DNA"/>
</dbReference>
<accession>A0A5B7KBK4</accession>
<protein>
    <submittedName>
        <fullName evidence="2">Uncharacterized protein</fullName>
    </submittedName>
</protein>
<feature type="compositionally biased region" description="Polar residues" evidence="1">
    <location>
        <begin position="1"/>
        <end position="11"/>
    </location>
</feature>
<gene>
    <name evidence="2" type="ORF">E2C01_099901</name>
</gene>
<sequence length="35" mass="3502">MFSHTTTNTLPVLSDGAVRPQGAKGGSGVVRCGLS</sequence>
<evidence type="ECO:0000313" key="2">
    <source>
        <dbReference type="EMBL" id="MPD04226.1"/>
    </source>
</evidence>
<dbReference type="Proteomes" id="UP000324222">
    <property type="component" value="Unassembled WGS sequence"/>
</dbReference>
<comment type="caution">
    <text evidence="2">The sequence shown here is derived from an EMBL/GenBank/DDBJ whole genome shotgun (WGS) entry which is preliminary data.</text>
</comment>
<name>A0A5B7KBK4_PORTR</name>
<organism evidence="2 3">
    <name type="scientific">Portunus trituberculatus</name>
    <name type="common">Swimming crab</name>
    <name type="synonym">Neptunus trituberculatus</name>
    <dbReference type="NCBI Taxonomy" id="210409"/>
    <lineage>
        <taxon>Eukaryota</taxon>
        <taxon>Metazoa</taxon>
        <taxon>Ecdysozoa</taxon>
        <taxon>Arthropoda</taxon>
        <taxon>Crustacea</taxon>
        <taxon>Multicrustacea</taxon>
        <taxon>Malacostraca</taxon>
        <taxon>Eumalacostraca</taxon>
        <taxon>Eucarida</taxon>
        <taxon>Decapoda</taxon>
        <taxon>Pleocyemata</taxon>
        <taxon>Brachyura</taxon>
        <taxon>Eubrachyura</taxon>
        <taxon>Portunoidea</taxon>
        <taxon>Portunidae</taxon>
        <taxon>Portuninae</taxon>
        <taxon>Portunus</taxon>
    </lineage>
</organism>
<reference evidence="2 3" key="1">
    <citation type="submission" date="2019-05" db="EMBL/GenBank/DDBJ databases">
        <title>Another draft genome of Portunus trituberculatus and its Hox gene families provides insights of decapod evolution.</title>
        <authorList>
            <person name="Jeong J.-H."/>
            <person name="Song I."/>
            <person name="Kim S."/>
            <person name="Choi T."/>
            <person name="Kim D."/>
            <person name="Ryu S."/>
            <person name="Kim W."/>
        </authorList>
    </citation>
    <scope>NUCLEOTIDE SEQUENCE [LARGE SCALE GENOMIC DNA]</scope>
    <source>
        <tissue evidence="2">Muscle</tissue>
    </source>
</reference>
<evidence type="ECO:0000313" key="3">
    <source>
        <dbReference type="Proteomes" id="UP000324222"/>
    </source>
</evidence>
<keyword evidence="3" id="KW-1185">Reference proteome</keyword>
<proteinExistence type="predicted"/>
<feature type="region of interest" description="Disordered" evidence="1">
    <location>
        <begin position="1"/>
        <end position="35"/>
    </location>
</feature>